<dbReference type="OrthoDB" id="5588846at2759"/>
<protein>
    <recommendedName>
        <fullName evidence="4">MIR domain-containing protein</fullName>
    </recommendedName>
</protein>
<dbReference type="Gene3D" id="2.80.10.50">
    <property type="match status" value="1"/>
</dbReference>
<dbReference type="SUPFAM" id="SSF82109">
    <property type="entry name" value="MIR domain"/>
    <property type="match status" value="1"/>
</dbReference>
<dbReference type="InterPro" id="IPR036300">
    <property type="entry name" value="MIR_dom_sf"/>
</dbReference>
<proteinExistence type="predicted"/>
<dbReference type="SMART" id="SM00472">
    <property type="entry name" value="MIR"/>
    <property type="match status" value="3"/>
</dbReference>
<reference evidence="5 6" key="1">
    <citation type="submission" date="2014-09" db="EMBL/GenBank/DDBJ databases">
        <authorList>
            <person name="Ellenberger Sabrina"/>
        </authorList>
    </citation>
    <scope>NUCLEOTIDE SEQUENCE [LARGE SCALE GENOMIC DNA]</scope>
    <source>
        <strain evidence="5 6">CBS 412.66</strain>
    </source>
</reference>
<keyword evidence="1 3" id="KW-0732">Signal</keyword>
<evidence type="ECO:0000259" key="4">
    <source>
        <dbReference type="PROSITE" id="PS50919"/>
    </source>
</evidence>
<dbReference type="CDD" id="cd23279">
    <property type="entry name" value="beta-trefoil_MIR_SDF2-like"/>
    <property type="match status" value="1"/>
</dbReference>
<dbReference type="STRING" id="35722.A0A0B7N0H4"/>
<gene>
    <name evidence="5" type="primary">PARPA_05700.1 scaffold 19499</name>
</gene>
<evidence type="ECO:0000256" key="1">
    <source>
        <dbReference type="ARBA" id="ARBA00022729"/>
    </source>
</evidence>
<dbReference type="PANTHER" id="PTHR46809:SF2">
    <property type="entry name" value="GH21273P"/>
    <property type="match status" value="1"/>
</dbReference>
<dbReference type="Pfam" id="PF02815">
    <property type="entry name" value="MIR"/>
    <property type="match status" value="1"/>
</dbReference>
<evidence type="ECO:0000256" key="3">
    <source>
        <dbReference type="SAM" id="SignalP"/>
    </source>
</evidence>
<feature type="domain" description="MIR" evidence="4">
    <location>
        <begin position="28"/>
        <end position="82"/>
    </location>
</feature>
<feature type="chain" id="PRO_5002120523" description="MIR domain-containing protein" evidence="3">
    <location>
        <begin position="17"/>
        <end position="209"/>
    </location>
</feature>
<evidence type="ECO:0000256" key="2">
    <source>
        <dbReference type="ARBA" id="ARBA00022737"/>
    </source>
</evidence>
<evidence type="ECO:0000313" key="5">
    <source>
        <dbReference type="EMBL" id="CEP11811.1"/>
    </source>
</evidence>
<feature type="signal peptide" evidence="3">
    <location>
        <begin position="1"/>
        <end position="16"/>
    </location>
</feature>
<name>A0A0B7N0H4_9FUNG</name>
<keyword evidence="6" id="KW-1185">Reference proteome</keyword>
<dbReference type="PANTHER" id="PTHR46809">
    <property type="entry name" value="STROMAL CELL-DERIVED FACTOR 2-LIKE PROTEIN"/>
    <property type="match status" value="1"/>
</dbReference>
<accession>A0A0B7N0H4</accession>
<dbReference type="InterPro" id="IPR016093">
    <property type="entry name" value="MIR_motif"/>
</dbReference>
<evidence type="ECO:0000313" key="6">
    <source>
        <dbReference type="Proteomes" id="UP000054107"/>
    </source>
</evidence>
<feature type="domain" description="MIR" evidence="4">
    <location>
        <begin position="90"/>
        <end position="142"/>
    </location>
</feature>
<dbReference type="PROSITE" id="PS50919">
    <property type="entry name" value="MIR"/>
    <property type="match status" value="2"/>
</dbReference>
<dbReference type="Proteomes" id="UP000054107">
    <property type="component" value="Unassembled WGS sequence"/>
</dbReference>
<dbReference type="AlphaFoldDB" id="A0A0B7N0H4"/>
<keyword evidence="2" id="KW-0677">Repeat</keyword>
<sequence>MKASYLLLAFAPLILAADSSVPEIQEGFEQVTCGSTIKLANKASGYRLHSHGVTYGSGSGQQSVTGFPNADDGNSFWIVEAASGKVCSRGEPVPCGSSIRLKHANTQGYLHSHLHQSPLSKQQEVSCYDGKDSGDNWKVECLSSGDKVWNRERPVQFVHVDTYSYLSSSSSHQFGQPIPGQLEVAAARSASKNSQWMAQEGVYFASVSK</sequence>
<organism evidence="5 6">
    <name type="scientific">Parasitella parasitica</name>
    <dbReference type="NCBI Taxonomy" id="35722"/>
    <lineage>
        <taxon>Eukaryota</taxon>
        <taxon>Fungi</taxon>
        <taxon>Fungi incertae sedis</taxon>
        <taxon>Mucoromycota</taxon>
        <taxon>Mucoromycotina</taxon>
        <taxon>Mucoromycetes</taxon>
        <taxon>Mucorales</taxon>
        <taxon>Mucorineae</taxon>
        <taxon>Mucoraceae</taxon>
        <taxon>Parasitella</taxon>
    </lineage>
</organism>
<dbReference type="EMBL" id="LN726961">
    <property type="protein sequence ID" value="CEP11811.1"/>
    <property type="molecule type" value="Genomic_DNA"/>
</dbReference>